<feature type="transmembrane region" description="Helical" evidence="1">
    <location>
        <begin position="20"/>
        <end position="44"/>
    </location>
</feature>
<dbReference type="RefSeq" id="WP_121066987.1">
    <property type="nucleotide sequence ID" value="NZ_RBIQ01000008.1"/>
</dbReference>
<keyword evidence="3" id="KW-1185">Reference proteome</keyword>
<comment type="caution">
    <text evidence="2">The sequence shown here is derived from an EMBL/GenBank/DDBJ whole genome shotgun (WGS) entry which is preliminary data.</text>
</comment>
<keyword evidence="1" id="KW-0472">Membrane</keyword>
<evidence type="ECO:0000313" key="2">
    <source>
        <dbReference type="EMBL" id="RKR13225.1"/>
    </source>
</evidence>
<organism evidence="2 3">
    <name type="scientific">Maribacter vaceletii</name>
    <dbReference type="NCBI Taxonomy" id="1206816"/>
    <lineage>
        <taxon>Bacteria</taxon>
        <taxon>Pseudomonadati</taxon>
        <taxon>Bacteroidota</taxon>
        <taxon>Flavobacteriia</taxon>
        <taxon>Flavobacteriales</taxon>
        <taxon>Flavobacteriaceae</taxon>
        <taxon>Maribacter</taxon>
    </lineage>
</organism>
<proteinExistence type="predicted"/>
<evidence type="ECO:0000313" key="3">
    <source>
        <dbReference type="Proteomes" id="UP000269412"/>
    </source>
</evidence>
<reference evidence="2 3" key="1">
    <citation type="submission" date="2018-10" db="EMBL/GenBank/DDBJ databases">
        <title>Genomic Encyclopedia of Archaeal and Bacterial Type Strains, Phase II (KMG-II): from individual species to whole genera.</title>
        <authorList>
            <person name="Goeker M."/>
        </authorList>
    </citation>
    <scope>NUCLEOTIDE SEQUENCE [LARGE SCALE GENOMIC DNA]</scope>
    <source>
        <strain evidence="2 3">DSM 25230</strain>
    </source>
</reference>
<keyword evidence="1" id="KW-0812">Transmembrane</keyword>
<dbReference type="AlphaFoldDB" id="A0A495E8F4"/>
<protein>
    <submittedName>
        <fullName evidence="2">Uncharacterized protein</fullName>
    </submittedName>
</protein>
<gene>
    <name evidence="2" type="ORF">CLV91_1940</name>
</gene>
<dbReference type="EMBL" id="RBIQ01000008">
    <property type="protein sequence ID" value="RKR13225.1"/>
    <property type="molecule type" value="Genomic_DNA"/>
</dbReference>
<evidence type="ECO:0000256" key="1">
    <source>
        <dbReference type="SAM" id="Phobius"/>
    </source>
</evidence>
<accession>A0A495E8F4</accession>
<sequence length="86" mass="10022">MDNLLIGFNKLNDFQENLVVEAHGILGDLFIFGIIISIYDTTLVKREQKRLKEKTKLDRINKKDFEKEGDDMDDNSYLITDITVSR</sequence>
<name>A0A495E8F4_9FLAO</name>
<dbReference type="Proteomes" id="UP000269412">
    <property type="component" value="Unassembled WGS sequence"/>
</dbReference>
<keyword evidence="1" id="KW-1133">Transmembrane helix</keyword>